<evidence type="ECO:0000256" key="1">
    <source>
        <dbReference type="ARBA" id="ARBA00022603"/>
    </source>
</evidence>
<name>A0AA39CPA7_9EURO</name>
<evidence type="ECO:0000256" key="2">
    <source>
        <dbReference type="ARBA" id="ARBA00022679"/>
    </source>
</evidence>
<proteinExistence type="predicted"/>
<dbReference type="Gene3D" id="1.10.10.10">
    <property type="entry name" value="Winged helix-like DNA-binding domain superfamily/Winged helix DNA-binding domain"/>
    <property type="match status" value="1"/>
</dbReference>
<evidence type="ECO:0000313" key="6">
    <source>
        <dbReference type="EMBL" id="KAJ9615611.1"/>
    </source>
</evidence>
<dbReference type="InterPro" id="IPR029063">
    <property type="entry name" value="SAM-dependent_MTases_sf"/>
</dbReference>
<dbReference type="InterPro" id="IPR036390">
    <property type="entry name" value="WH_DNA-bd_sf"/>
</dbReference>
<keyword evidence="3" id="KW-0949">S-adenosyl-L-methionine</keyword>
<feature type="region of interest" description="Disordered" evidence="4">
    <location>
        <begin position="447"/>
        <end position="469"/>
    </location>
</feature>
<keyword evidence="1" id="KW-0489">Methyltransferase</keyword>
<organism evidence="6 7">
    <name type="scientific">Cladophialophora chaetospira</name>
    <dbReference type="NCBI Taxonomy" id="386627"/>
    <lineage>
        <taxon>Eukaryota</taxon>
        <taxon>Fungi</taxon>
        <taxon>Dikarya</taxon>
        <taxon>Ascomycota</taxon>
        <taxon>Pezizomycotina</taxon>
        <taxon>Eurotiomycetes</taxon>
        <taxon>Chaetothyriomycetidae</taxon>
        <taxon>Chaetothyriales</taxon>
        <taxon>Herpotrichiellaceae</taxon>
        <taxon>Cladophialophora</taxon>
    </lineage>
</organism>
<evidence type="ECO:0000259" key="5">
    <source>
        <dbReference type="Pfam" id="PF00891"/>
    </source>
</evidence>
<dbReference type="GO" id="GO:0008171">
    <property type="term" value="F:O-methyltransferase activity"/>
    <property type="evidence" value="ECO:0007669"/>
    <property type="project" value="InterPro"/>
</dbReference>
<dbReference type="PANTHER" id="PTHR43712:SF16">
    <property type="entry name" value="O-METHYLTRANSFERASE ELCB"/>
    <property type="match status" value="1"/>
</dbReference>
<sequence>MLDPKEEDLEKLAETCLATAKKIKDYLASNKQPQPTFDQTGPSTFPPATPEIQQVRLELRTAAKRLYDLASGPEDVVTWHLYQSCHDLNAMRYVFRYNIHTAVPVDGTITYPELASNLSLDASQLKQMLRQLMPIHVFTEPSPGQIGHTASSRLLATHPGIASYTGFMVEGTLPYVAGQIETFEKWGHGRPEPNRTAVSHYYGTDLGMFEYFETHAPAVRERFAKLMTHMSSNPLMDNSHVARGFDWTTLPEGSVVVDVAGGMGHCSIPIAESTHESVRLVVQDLPKIIDKAGAPATCVIPEALRARFDFMPYDFYTQQPVRGAAVYFLRMIMHSYSDAYALKILRNIIPAMSPRSRILIMDQVMPPAVNLLPEPLERIKRSQDLQMMLLCNAKERDEAEWAQLFADAGEGVGEAKGRKLGILAIRTPPGSMMSLIEVGFVEDVGGKGTENGDGQGVEPNGVNVKVNGE</sequence>
<dbReference type="GO" id="GO:0032259">
    <property type="term" value="P:methylation"/>
    <property type="evidence" value="ECO:0007669"/>
    <property type="project" value="UniProtKB-KW"/>
</dbReference>
<dbReference type="PANTHER" id="PTHR43712">
    <property type="entry name" value="PUTATIVE (AFU_ORTHOLOGUE AFUA_4G14580)-RELATED"/>
    <property type="match status" value="1"/>
</dbReference>
<dbReference type="EMBL" id="JAPDRK010000002">
    <property type="protein sequence ID" value="KAJ9615611.1"/>
    <property type="molecule type" value="Genomic_DNA"/>
</dbReference>
<dbReference type="Gene3D" id="3.40.50.150">
    <property type="entry name" value="Vaccinia Virus protein VP39"/>
    <property type="match status" value="1"/>
</dbReference>
<dbReference type="InterPro" id="IPR036388">
    <property type="entry name" value="WH-like_DNA-bd_sf"/>
</dbReference>
<keyword evidence="2" id="KW-0808">Transferase</keyword>
<dbReference type="InterPro" id="IPR001077">
    <property type="entry name" value="COMT_C"/>
</dbReference>
<evidence type="ECO:0000256" key="3">
    <source>
        <dbReference type="ARBA" id="ARBA00022691"/>
    </source>
</evidence>
<dbReference type="Proteomes" id="UP001172673">
    <property type="component" value="Unassembled WGS sequence"/>
</dbReference>
<dbReference type="SUPFAM" id="SSF53335">
    <property type="entry name" value="S-adenosyl-L-methionine-dependent methyltransferases"/>
    <property type="match status" value="1"/>
</dbReference>
<dbReference type="AlphaFoldDB" id="A0AA39CPA7"/>
<dbReference type="Pfam" id="PF00891">
    <property type="entry name" value="Methyltransf_2"/>
    <property type="match status" value="1"/>
</dbReference>
<dbReference type="PROSITE" id="PS51683">
    <property type="entry name" value="SAM_OMT_II"/>
    <property type="match status" value="1"/>
</dbReference>
<protein>
    <recommendedName>
        <fullName evidence="5">O-methyltransferase C-terminal domain-containing protein</fullName>
    </recommendedName>
</protein>
<reference evidence="6" key="1">
    <citation type="submission" date="2022-10" db="EMBL/GenBank/DDBJ databases">
        <title>Culturing micro-colonial fungi from biological soil crusts in the Mojave desert and describing Neophaeococcomyces mojavensis, and introducing the new genera and species Taxawa tesnikishii.</title>
        <authorList>
            <person name="Kurbessoian T."/>
            <person name="Stajich J.E."/>
        </authorList>
    </citation>
    <scope>NUCLEOTIDE SEQUENCE</scope>
    <source>
        <strain evidence="6">TK_41</strain>
    </source>
</reference>
<evidence type="ECO:0000313" key="7">
    <source>
        <dbReference type="Proteomes" id="UP001172673"/>
    </source>
</evidence>
<keyword evidence="7" id="KW-1185">Reference proteome</keyword>
<gene>
    <name evidence="6" type="ORF">H2200_001686</name>
</gene>
<dbReference type="InterPro" id="IPR016461">
    <property type="entry name" value="COMT-like"/>
</dbReference>
<evidence type="ECO:0000256" key="4">
    <source>
        <dbReference type="SAM" id="MobiDB-lite"/>
    </source>
</evidence>
<comment type="caution">
    <text evidence="6">The sequence shown here is derived from an EMBL/GenBank/DDBJ whole genome shotgun (WGS) entry which is preliminary data.</text>
</comment>
<accession>A0AA39CPA7</accession>
<feature type="domain" description="O-methyltransferase C-terminal" evidence="5">
    <location>
        <begin position="199"/>
        <end position="409"/>
    </location>
</feature>
<dbReference type="SUPFAM" id="SSF46785">
    <property type="entry name" value="Winged helix' DNA-binding domain"/>
    <property type="match status" value="1"/>
</dbReference>